<sequence>MSTDEDAILQLRTSYLQSVPAIKIPFDNLFSSVEADWDFQTRLYNTVLRKDATAYHPAGLYRRQFLKSMIESLQKKIGDDGEIYDDILILYSALLSQPESLDDITKPTYTTYLLPSTDGFTYEGDPQIVVSERRSLLSANGHTGSRTWEAALALGEYFLSSASPVKSFRNHTVLELGAGTAFTSILLSKLQAKHVLATDGSEFVCEAIRTNITLNKCANNISVSQLFWGTSQEDSFIYSDLWDIIIGGDITYDSRDLSDLVFTLKKLLKNNVERGAYAIISATVRNEDTIEEFESHLKTAELGFSMNEINSDLRRLWYYGSDTAIRIYTIRLGVY</sequence>
<dbReference type="Gene3D" id="3.40.50.150">
    <property type="entry name" value="Vaccinia Virus protein VP39"/>
    <property type="match status" value="1"/>
</dbReference>
<keyword evidence="2" id="KW-1185">Reference proteome</keyword>
<evidence type="ECO:0000313" key="2">
    <source>
        <dbReference type="Proteomes" id="UP001365542"/>
    </source>
</evidence>
<dbReference type="EMBL" id="JAVHJO010000006">
    <property type="protein sequence ID" value="KAK6539525.1"/>
    <property type="molecule type" value="Genomic_DNA"/>
</dbReference>
<dbReference type="PANTHER" id="PTHR14614">
    <property type="entry name" value="HEPATOCELLULAR CARCINOMA-ASSOCIATED ANTIGEN"/>
    <property type="match status" value="1"/>
</dbReference>
<dbReference type="GO" id="GO:0008757">
    <property type="term" value="F:S-adenosylmethionine-dependent methyltransferase activity"/>
    <property type="evidence" value="ECO:0007669"/>
    <property type="project" value="UniProtKB-ARBA"/>
</dbReference>
<dbReference type="Pfam" id="PF10294">
    <property type="entry name" value="Methyltransf_16"/>
    <property type="match status" value="1"/>
</dbReference>
<dbReference type="CDD" id="cd02440">
    <property type="entry name" value="AdoMet_MTases"/>
    <property type="match status" value="1"/>
</dbReference>
<accession>A0AAV9XBR7</accession>
<protein>
    <submittedName>
        <fullName evidence="1">Uncharacterized protein</fullName>
    </submittedName>
</protein>
<dbReference type="InterPro" id="IPR019410">
    <property type="entry name" value="Methyltransf_16"/>
</dbReference>
<dbReference type="InterPro" id="IPR029063">
    <property type="entry name" value="SAM-dependent_MTases_sf"/>
</dbReference>
<evidence type="ECO:0000313" key="1">
    <source>
        <dbReference type="EMBL" id="KAK6539525.1"/>
    </source>
</evidence>
<dbReference type="GO" id="GO:0005737">
    <property type="term" value="C:cytoplasm"/>
    <property type="evidence" value="ECO:0007669"/>
    <property type="project" value="TreeGrafter"/>
</dbReference>
<dbReference type="PANTHER" id="PTHR14614:SF130">
    <property type="entry name" value="PROTEIN-LYSINE N-METHYLTRANSFERASE EEF2KMT"/>
    <property type="match status" value="1"/>
</dbReference>
<comment type="caution">
    <text evidence="1">The sequence shown here is derived from an EMBL/GenBank/DDBJ whole genome shotgun (WGS) entry which is preliminary data.</text>
</comment>
<gene>
    <name evidence="1" type="ORF">TWF694_009741</name>
</gene>
<name>A0AAV9XBR7_9PEZI</name>
<dbReference type="Proteomes" id="UP001365542">
    <property type="component" value="Unassembled WGS sequence"/>
</dbReference>
<reference evidence="1 2" key="1">
    <citation type="submission" date="2019-10" db="EMBL/GenBank/DDBJ databases">
        <authorList>
            <person name="Palmer J.M."/>
        </authorList>
    </citation>
    <scope>NUCLEOTIDE SEQUENCE [LARGE SCALE GENOMIC DNA]</scope>
    <source>
        <strain evidence="1 2">TWF694</strain>
    </source>
</reference>
<dbReference type="AlphaFoldDB" id="A0AAV9XBR7"/>
<proteinExistence type="predicted"/>
<dbReference type="SUPFAM" id="SSF53335">
    <property type="entry name" value="S-adenosyl-L-methionine-dependent methyltransferases"/>
    <property type="match status" value="1"/>
</dbReference>
<organism evidence="1 2">
    <name type="scientific">Orbilia ellipsospora</name>
    <dbReference type="NCBI Taxonomy" id="2528407"/>
    <lineage>
        <taxon>Eukaryota</taxon>
        <taxon>Fungi</taxon>
        <taxon>Dikarya</taxon>
        <taxon>Ascomycota</taxon>
        <taxon>Pezizomycotina</taxon>
        <taxon>Orbiliomycetes</taxon>
        <taxon>Orbiliales</taxon>
        <taxon>Orbiliaceae</taxon>
        <taxon>Orbilia</taxon>
    </lineage>
</organism>